<accession>A0A2G9WR82</accession>
<dbReference type="InterPro" id="IPR016117">
    <property type="entry name" value="ArgJ-like_dom_sf"/>
</dbReference>
<keyword evidence="3" id="KW-1185">Reference proteome</keyword>
<comment type="caution">
    <text evidence="2">The sequence shown here is derived from an EMBL/GenBank/DDBJ whole genome shotgun (WGS) entry which is preliminary data.</text>
</comment>
<dbReference type="PANTHER" id="PTHR36512">
    <property type="entry name" value="D-AMINOPEPTIDASE"/>
    <property type="match status" value="1"/>
</dbReference>
<dbReference type="CDD" id="cd02253">
    <property type="entry name" value="DmpA"/>
    <property type="match status" value="1"/>
</dbReference>
<evidence type="ECO:0000313" key="2">
    <source>
        <dbReference type="EMBL" id="PIO96822.1"/>
    </source>
</evidence>
<sequence length="414" mass="42742">MPARVASSLTRHRSTTLAFPARPAPILHLPPKKTPAGDAATVTDFHFSTPSGLPRARAFAIPFDGEPGAFNAITDVAGVSVGYTTLISGDGPLQVGRGPVRTGVTAILPRPPADIARPCHAGFFSGNGNGELTGIHLIEEVGAFSLPITITNTHSLGVARDATLKWVAANRPEALASAWGLPVAGETYDGFLSDINGHHLTEADVFAALDGAVAGPLDEGSVGGGTGMSTFEFKAGSGTASRRVGWAGETFTLGVFVQSNFGNRRNLVIRGRRAGAELAEPPVVQATPRAEKSSIIAIVATDAPLLPHQLKRLARRVPLGIAWTGGLGYNSSGDIFLAFSTANGEAATGPSGRLASLVSIPDVDIDPFFDATVQAVEEAILNALVANADMTGRDGNVVPALPHDWLAATFGRSG</sequence>
<keyword evidence="2" id="KW-0031">Aminopeptidase</keyword>
<keyword evidence="2" id="KW-0378">Hydrolase</keyword>
<dbReference type="EMBL" id="NQVN01000025">
    <property type="protein sequence ID" value="PIO96822.1"/>
    <property type="molecule type" value="Genomic_DNA"/>
</dbReference>
<dbReference type="SUPFAM" id="SSF56266">
    <property type="entry name" value="DmpA/ArgJ-like"/>
    <property type="match status" value="1"/>
</dbReference>
<gene>
    <name evidence="2" type="ORF">CJ014_23505</name>
</gene>
<dbReference type="AlphaFoldDB" id="A0A2G9WR82"/>
<comment type="similarity">
    <text evidence="1">Belongs to the peptidase S58 family.</text>
</comment>
<dbReference type="Pfam" id="PF03576">
    <property type="entry name" value="Peptidase_S58"/>
    <property type="match status" value="1"/>
</dbReference>
<evidence type="ECO:0000313" key="3">
    <source>
        <dbReference type="Proteomes" id="UP000231070"/>
    </source>
</evidence>
<dbReference type="GO" id="GO:0004177">
    <property type="term" value="F:aminopeptidase activity"/>
    <property type="evidence" value="ECO:0007669"/>
    <property type="project" value="UniProtKB-KW"/>
</dbReference>
<proteinExistence type="inferred from homology"/>
<dbReference type="Proteomes" id="UP000231070">
    <property type="component" value="Unassembled WGS sequence"/>
</dbReference>
<dbReference type="PANTHER" id="PTHR36512:SF3">
    <property type="entry name" value="BLR5678 PROTEIN"/>
    <property type="match status" value="1"/>
</dbReference>
<evidence type="ECO:0000256" key="1">
    <source>
        <dbReference type="ARBA" id="ARBA00007068"/>
    </source>
</evidence>
<organism evidence="2 3">
    <name type="scientific">Pleomorphomonas carboxyditropha</name>
    <dbReference type="NCBI Taxonomy" id="2023338"/>
    <lineage>
        <taxon>Bacteria</taxon>
        <taxon>Pseudomonadati</taxon>
        <taxon>Pseudomonadota</taxon>
        <taxon>Alphaproteobacteria</taxon>
        <taxon>Hyphomicrobiales</taxon>
        <taxon>Pleomorphomonadaceae</taxon>
        <taxon>Pleomorphomonas</taxon>
    </lineage>
</organism>
<dbReference type="InterPro" id="IPR005321">
    <property type="entry name" value="Peptidase_S58_DmpA"/>
</dbReference>
<dbReference type="Gene3D" id="3.60.70.12">
    <property type="entry name" value="L-amino peptidase D-ALA esterase/amidase"/>
    <property type="match status" value="1"/>
</dbReference>
<reference evidence="2 3" key="1">
    <citation type="submission" date="2017-08" db="EMBL/GenBank/DDBJ databases">
        <title>Pleomorphomonas carboxidotrophicus sp. nov., a new mesophilic hydrogenogenic carboxidotroph.</title>
        <authorList>
            <person name="Esquivel-Elizondo S."/>
            <person name="Krajmalnik-Brown R."/>
            <person name="Maldonado J."/>
        </authorList>
    </citation>
    <scope>NUCLEOTIDE SEQUENCE [LARGE SCALE GENOMIC DNA]</scope>
    <source>
        <strain evidence="2 3">SVCO-16</strain>
    </source>
</reference>
<keyword evidence="2" id="KW-0645">Protease</keyword>
<name>A0A2G9WR82_9HYPH</name>
<protein>
    <submittedName>
        <fullName evidence="2">Aminopeptidase</fullName>
    </submittedName>
</protein>
<dbReference type="OrthoDB" id="9770388at2"/>